<protein>
    <recommendedName>
        <fullName evidence="4">Transmembrane protein</fullName>
    </recommendedName>
</protein>
<dbReference type="EMBL" id="AKOQ01000010">
    <property type="protein sequence ID" value="EJB67369.1"/>
    <property type="molecule type" value="Genomic_DNA"/>
</dbReference>
<dbReference type="Proteomes" id="UP000003895">
    <property type="component" value="Unassembled WGS sequence"/>
</dbReference>
<gene>
    <name evidence="2" type="ORF">HPHPH45_0963</name>
</gene>
<keyword evidence="1" id="KW-0472">Membrane</keyword>
<dbReference type="PATRIC" id="fig|992050.3.peg.952"/>
<sequence length="45" mass="5548">MYLEYYSIKRFFFLSFGENFVIFLILTLDFDAFCFVWWWCGGLVV</sequence>
<keyword evidence="1" id="KW-1133">Transmembrane helix</keyword>
<evidence type="ECO:0000313" key="3">
    <source>
        <dbReference type="Proteomes" id="UP000003895"/>
    </source>
</evidence>
<evidence type="ECO:0000256" key="1">
    <source>
        <dbReference type="SAM" id="Phobius"/>
    </source>
</evidence>
<comment type="caution">
    <text evidence="2">The sequence shown here is derived from an EMBL/GenBank/DDBJ whole genome shotgun (WGS) entry which is preliminary data.</text>
</comment>
<evidence type="ECO:0008006" key="4">
    <source>
        <dbReference type="Google" id="ProtNLM"/>
    </source>
</evidence>
<keyword evidence="1" id="KW-0812">Transmembrane</keyword>
<reference evidence="2 3" key="1">
    <citation type="journal article" date="2013" name="Pathog. Dis.">
        <title>Genome sequences of 65 Helicobacter pylori strains isolated from asymptomatic individuals and patients with gastric cancer, peptic ulcer disease, or gastritis.</title>
        <authorList>
            <person name="Blanchard T.G."/>
            <person name="Czinn S.J."/>
            <person name="Correa P."/>
            <person name="Nakazawa T."/>
            <person name="Keelan M."/>
            <person name="Morningstar L."/>
            <person name="Santana-Cruz I."/>
            <person name="Maroo A."/>
            <person name="McCracken C."/>
            <person name="Shefchek K."/>
            <person name="Daugherty S."/>
            <person name="Song Y."/>
            <person name="Fraser C.M."/>
            <person name="Fricke W.F."/>
        </authorList>
    </citation>
    <scope>NUCLEOTIDE SEQUENCE [LARGE SCALE GENOMIC DNA]</scope>
    <source>
        <strain evidence="2 3">Hp H-45</strain>
    </source>
</reference>
<organism evidence="2 3">
    <name type="scientific">Helicobacter pylori Hp H-45</name>
    <dbReference type="NCBI Taxonomy" id="992050"/>
    <lineage>
        <taxon>Bacteria</taxon>
        <taxon>Pseudomonadati</taxon>
        <taxon>Campylobacterota</taxon>
        <taxon>Epsilonproteobacteria</taxon>
        <taxon>Campylobacterales</taxon>
        <taxon>Helicobacteraceae</taxon>
        <taxon>Helicobacter</taxon>
    </lineage>
</organism>
<proteinExistence type="predicted"/>
<accession>I9TFW2</accession>
<evidence type="ECO:0000313" key="2">
    <source>
        <dbReference type="EMBL" id="EJB67369.1"/>
    </source>
</evidence>
<name>I9TFW2_HELPX</name>
<feature type="transmembrane region" description="Helical" evidence="1">
    <location>
        <begin position="20"/>
        <end position="39"/>
    </location>
</feature>
<dbReference type="AlphaFoldDB" id="I9TFW2"/>